<accession>A0AB72ZNM0</accession>
<proteinExistence type="predicted"/>
<feature type="non-terminal residue" evidence="2">
    <location>
        <position position="39"/>
    </location>
</feature>
<organism evidence="2 3">
    <name type="scientific">Yersinia pestis PY-08</name>
    <dbReference type="NCBI Taxonomy" id="992134"/>
    <lineage>
        <taxon>Bacteria</taxon>
        <taxon>Pseudomonadati</taxon>
        <taxon>Pseudomonadota</taxon>
        <taxon>Gammaproteobacteria</taxon>
        <taxon>Enterobacterales</taxon>
        <taxon>Yersiniaceae</taxon>
        <taxon>Yersinia</taxon>
    </lineage>
</organism>
<name>A0AB72ZNM0_YERPE</name>
<evidence type="ECO:0000313" key="2">
    <source>
        <dbReference type="EMBL" id="EIR17053.1"/>
    </source>
</evidence>
<reference evidence="2 3" key="1">
    <citation type="submission" date="2012-05" db="EMBL/GenBank/DDBJ databases">
        <title>Genome sequence of Yersinia Pestis PY-08.</title>
        <authorList>
            <person name="Santana-Cruz I."/>
            <person name="Sengamalay N."/>
            <person name="McCracken C."/>
            <person name="Daugherty S.C."/>
            <person name="Maroo A."/>
            <person name="Vara P.G."/>
            <person name="Tallon L.J."/>
            <person name="Sadzewicz L."/>
            <person name="Vinetz J.M."/>
            <person name="Cespedes Zambrano M.J."/>
            <person name="Fraser-Liggett C.M."/>
            <person name="Tettelin H."/>
        </authorList>
    </citation>
    <scope>NUCLEOTIDE SEQUENCE [LARGE SCALE GENOMIC DNA]</scope>
    <source>
        <strain evidence="2 3">PY-08</strain>
    </source>
</reference>
<dbReference type="EMBL" id="AKRT01000341">
    <property type="protein sequence ID" value="EIR17053.1"/>
    <property type="molecule type" value="Genomic_DNA"/>
</dbReference>
<evidence type="ECO:0000313" key="3">
    <source>
        <dbReference type="Proteomes" id="UP000003231"/>
    </source>
</evidence>
<evidence type="ECO:0000256" key="1">
    <source>
        <dbReference type="SAM" id="MobiDB-lite"/>
    </source>
</evidence>
<comment type="caution">
    <text evidence="2">The sequence shown here is derived from an EMBL/GenBank/DDBJ whole genome shotgun (WGS) entry which is preliminary data.</text>
</comment>
<dbReference type="AlphaFoldDB" id="A0AB72ZNM0"/>
<gene>
    <name evidence="2" type="ORF">YPPY08_2932</name>
</gene>
<feature type="region of interest" description="Disordered" evidence="1">
    <location>
        <begin position="1"/>
        <end position="23"/>
    </location>
</feature>
<dbReference type="Proteomes" id="UP000003231">
    <property type="component" value="Unassembled WGS sequence"/>
</dbReference>
<protein>
    <submittedName>
        <fullName evidence="2">Uncharacterized protein</fullName>
    </submittedName>
</protein>
<sequence length="39" mass="4231">MTATGSVEAFASPRARWPRPRSSKWVWQTNDGLAAGANV</sequence>